<evidence type="ECO:0008006" key="6">
    <source>
        <dbReference type="Google" id="ProtNLM"/>
    </source>
</evidence>
<feature type="compositionally biased region" description="Basic and acidic residues" evidence="1">
    <location>
        <begin position="789"/>
        <end position="798"/>
    </location>
</feature>
<feature type="domain" description="CTLH" evidence="3">
    <location>
        <begin position="816"/>
        <end position="874"/>
    </location>
</feature>
<dbReference type="InterPro" id="IPR050618">
    <property type="entry name" value="Ubq-SigPath_Reg"/>
</dbReference>
<dbReference type="OrthoDB" id="25503at2759"/>
<dbReference type="Proteomes" id="UP000027195">
    <property type="component" value="Unassembled WGS sequence"/>
</dbReference>
<feature type="compositionally biased region" description="Gly residues" evidence="1">
    <location>
        <begin position="130"/>
        <end position="152"/>
    </location>
</feature>
<dbReference type="InterPro" id="IPR043136">
    <property type="entry name" value="B30.2/SPRY_sf"/>
</dbReference>
<evidence type="ECO:0000259" key="3">
    <source>
        <dbReference type="PROSITE" id="PS50897"/>
    </source>
</evidence>
<dbReference type="HOGENOM" id="CLU_009129_3_0_1"/>
<feature type="region of interest" description="Disordered" evidence="1">
    <location>
        <begin position="760"/>
        <end position="816"/>
    </location>
</feature>
<dbReference type="InterPro" id="IPR001870">
    <property type="entry name" value="B30.2/SPRY"/>
</dbReference>
<feature type="compositionally biased region" description="Gly residues" evidence="1">
    <location>
        <begin position="9"/>
        <end position="32"/>
    </location>
</feature>
<dbReference type="InterPro" id="IPR013144">
    <property type="entry name" value="CRA_dom"/>
</dbReference>
<proteinExistence type="predicted"/>
<dbReference type="Pfam" id="PF08513">
    <property type="entry name" value="LisH"/>
    <property type="match status" value="1"/>
</dbReference>
<evidence type="ECO:0000313" key="4">
    <source>
        <dbReference type="EMBL" id="KDQ19805.1"/>
    </source>
</evidence>
<dbReference type="SMART" id="SM00668">
    <property type="entry name" value="CTLH"/>
    <property type="match status" value="1"/>
</dbReference>
<name>A0A067MYQ4_BOTB1</name>
<feature type="compositionally biased region" description="Gly residues" evidence="1">
    <location>
        <begin position="281"/>
        <end position="290"/>
    </location>
</feature>
<dbReference type="STRING" id="930990.A0A067MYQ4"/>
<dbReference type="SMART" id="SM00757">
    <property type="entry name" value="CRA"/>
    <property type="match status" value="1"/>
</dbReference>
<dbReference type="Pfam" id="PF00622">
    <property type="entry name" value="SPRY"/>
    <property type="match status" value="1"/>
</dbReference>
<feature type="compositionally biased region" description="Low complexity" evidence="1">
    <location>
        <begin position="360"/>
        <end position="369"/>
    </location>
</feature>
<feature type="compositionally biased region" description="Gly residues" evidence="1">
    <location>
        <begin position="370"/>
        <end position="382"/>
    </location>
</feature>
<feature type="compositionally biased region" description="Low complexity" evidence="1">
    <location>
        <begin position="33"/>
        <end position="60"/>
    </location>
</feature>
<dbReference type="PROSITE" id="PS50897">
    <property type="entry name" value="CTLH"/>
    <property type="match status" value="1"/>
</dbReference>
<dbReference type="InterPro" id="IPR003877">
    <property type="entry name" value="SPRY_dom"/>
</dbReference>
<feature type="region of interest" description="Disordered" evidence="1">
    <location>
        <begin position="647"/>
        <end position="669"/>
    </location>
</feature>
<dbReference type="InParanoid" id="A0A067MYQ4"/>
<evidence type="ECO:0000259" key="2">
    <source>
        <dbReference type="PROSITE" id="PS50188"/>
    </source>
</evidence>
<keyword evidence="5" id="KW-1185">Reference proteome</keyword>
<feature type="domain" description="B30.2/SPRY" evidence="2">
    <location>
        <begin position="421"/>
        <end position="610"/>
    </location>
</feature>
<feature type="compositionally biased region" description="Low complexity" evidence="1">
    <location>
        <begin position="319"/>
        <end position="328"/>
    </location>
</feature>
<feature type="region of interest" description="Disordered" evidence="1">
    <location>
        <begin position="281"/>
        <end position="300"/>
    </location>
</feature>
<dbReference type="Gene3D" id="2.60.120.920">
    <property type="match status" value="1"/>
</dbReference>
<feature type="compositionally biased region" description="Polar residues" evidence="1">
    <location>
        <begin position="890"/>
        <end position="904"/>
    </location>
</feature>
<protein>
    <recommendedName>
        <fullName evidence="6">B30.2/SPRY domain-containing protein</fullName>
    </recommendedName>
</protein>
<dbReference type="PROSITE" id="PS50896">
    <property type="entry name" value="LISH"/>
    <property type="match status" value="1"/>
</dbReference>
<sequence>MAQRSGSISGHGTGGGGSGGGIGGVGGAGAGSGVVPSGPGSTTTSGGLGAGDPSTSPTRTYTSRLVDVLNPYHPASVALNPSRVFAPGGGEMGLAPRPIGGGLHPPHHHHHQHQQQLQQQQHHHHSSTGTSGGSGVGGSGGNIGSIGGGGPGSRSTTTPVLHPLYGLQAQAPLRRPHASAHVRNSTVPSSASSSPLSRSGSRSGGVSAGGMGGAGGGGGGGRPAITFQPRIVRGTLPTVRERLMTGAPLSLPAGAGSGTGTGAGAGGGNGGAGAGAGGGGNGGGGGGSSGGTRTHRGSSNMTHIAASTRLASPLRNAAPPTQHQQPHPIVQSTPFPRPSYLDHSALRDYIYTTPPPPPKSNGDVVNGNRNGDGSGVGSGAVGVGRRVEALRTRHSSLSTRSGDSDEEENESPQGTPAPSSSSSPSTRPPRPLSEEVLKLPTRWNELDRFPPLTVGTDGREISFLGNVTPGEREAAAVRADNPIPPACGIYYYEVEILNKGVKGHIGIGFGTKGVQLNRLPGWEHDSWGYHGDDGHSFPQISLDAPPYGPRFSTGDIIGCGIDFTKRRAFYTKNGAFLGLVFDNLPKDLYPLVGLRTPQESVRVNFGQQPFKFDIDAHVQQVRDSMWAKIQTTRVSWHRDEESRIRIVQAKEGPQGPSTSTSASANAALASSSSSRRKSLTISGAISASTSTNSNINAEAGPSGAGPSSLAKAGGDMSTPLKELVLDYLIHHGYARTARAFRKQSERGAEHGMAGVLSASVSRSSLARPGGRSASMRALESGDSMDMDDADRRLREYPTDTHPTPYDEPDMSPEEQDTRSRQKIIEAILAGDIDSALADTKREFPAVLDAQKGLMHFKLKCRAFVELLLGAAAALKKVKLEAAMAAAAAPNTRSVRTLSTDSTVRSDAGGEGPADANTDGDADVDDMDVDMTDDTFDSPQHTPPPALPPIDLKQKKKEVFNDASGGAADGEAAPPPSSSKSAAQHAQVVLGRAVAYGQTVHAEYVRDTRPTVQSVFKRTFSLLAYEDPLGSAPPEIVRFAGQSARVELADELNRAILESQERATKSTLESVYRQAMGSVIELGLVGVGAAAYADADKEFLQADF</sequence>
<evidence type="ECO:0000256" key="1">
    <source>
        <dbReference type="SAM" id="MobiDB-lite"/>
    </source>
</evidence>
<feature type="compositionally biased region" description="Low complexity" evidence="1">
    <location>
        <begin position="657"/>
        <end position="669"/>
    </location>
</feature>
<gene>
    <name evidence="4" type="ORF">BOTBODRAFT_378313</name>
</gene>
<feature type="compositionally biased region" description="Acidic residues" evidence="1">
    <location>
        <begin position="917"/>
        <end position="935"/>
    </location>
</feature>
<dbReference type="InterPro" id="IPR006595">
    <property type="entry name" value="CTLH_C"/>
</dbReference>
<dbReference type="SUPFAM" id="SSF49899">
    <property type="entry name" value="Concanavalin A-like lectins/glucanases"/>
    <property type="match status" value="1"/>
</dbReference>
<evidence type="ECO:0000313" key="5">
    <source>
        <dbReference type="Proteomes" id="UP000027195"/>
    </source>
</evidence>
<dbReference type="InterPro" id="IPR035782">
    <property type="entry name" value="SPRY_RanBP9/10"/>
</dbReference>
<dbReference type="AlphaFoldDB" id="A0A067MYQ4"/>
<dbReference type="PROSITE" id="PS50188">
    <property type="entry name" value="B302_SPRY"/>
    <property type="match status" value="1"/>
</dbReference>
<reference evidence="5" key="1">
    <citation type="journal article" date="2014" name="Proc. Natl. Acad. Sci. U.S.A.">
        <title>Extensive sampling of basidiomycete genomes demonstrates inadequacy of the white-rot/brown-rot paradigm for wood decay fungi.</title>
        <authorList>
            <person name="Riley R."/>
            <person name="Salamov A.A."/>
            <person name="Brown D.W."/>
            <person name="Nagy L.G."/>
            <person name="Floudas D."/>
            <person name="Held B.W."/>
            <person name="Levasseur A."/>
            <person name="Lombard V."/>
            <person name="Morin E."/>
            <person name="Otillar R."/>
            <person name="Lindquist E.A."/>
            <person name="Sun H."/>
            <person name="LaButti K.M."/>
            <person name="Schmutz J."/>
            <person name="Jabbour D."/>
            <person name="Luo H."/>
            <person name="Baker S.E."/>
            <person name="Pisabarro A.G."/>
            <person name="Walton J.D."/>
            <person name="Blanchette R.A."/>
            <person name="Henrissat B."/>
            <person name="Martin F."/>
            <person name="Cullen D."/>
            <person name="Hibbett D.S."/>
            <person name="Grigoriev I.V."/>
        </authorList>
    </citation>
    <scope>NUCLEOTIDE SEQUENCE [LARGE SCALE GENOMIC DNA]</scope>
    <source>
        <strain evidence="5">FD-172 SS1</strain>
    </source>
</reference>
<feature type="region of interest" description="Disordered" evidence="1">
    <location>
        <begin position="173"/>
        <end position="230"/>
    </location>
</feature>
<feature type="region of interest" description="Disordered" evidence="1">
    <location>
        <begin position="88"/>
        <end position="160"/>
    </location>
</feature>
<feature type="compositionally biased region" description="Gly residues" evidence="1">
    <location>
        <begin position="202"/>
        <end position="222"/>
    </location>
</feature>
<feature type="region of interest" description="Disordered" evidence="1">
    <location>
        <begin position="1"/>
        <end position="60"/>
    </location>
</feature>
<dbReference type="PANTHER" id="PTHR12864">
    <property type="entry name" value="RAN BINDING PROTEIN 9-RELATED"/>
    <property type="match status" value="1"/>
</dbReference>
<feature type="compositionally biased region" description="Low complexity" evidence="1">
    <location>
        <begin position="961"/>
        <end position="982"/>
    </location>
</feature>
<feature type="compositionally biased region" description="Low complexity" evidence="1">
    <location>
        <begin position="188"/>
        <end position="201"/>
    </location>
</feature>
<feature type="region of interest" description="Disordered" evidence="1">
    <location>
        <begin position="886"/>
        <end position="984"/>
    </location>
</feature>
<accession>A0A067MYQ4</accession>
<feature type="compositionally biased region" description="Low complexity" evidence="1">
    <location>
        <begin position="411"/>
        <end position="425"/>
    </location>
</feature>
<dbReference type="CDD" id="cd12909">
    <property type="entry name" value="SPRY_RanBP9_10"/>
    <property type="match status" value="1"/>
</dbReference>
<dbReference type="InterPro" id="IPR006594">
    <property type="entry name" value="LisH"/>
</dbReference>
<organism evidence="4 5">
    <name type="scientific">Botryobasidium botryosum (strain FD-172 SS1)</name>
    <dbReference type="NCBI Taxonomy" id="930990"/>
    <lineage>
        <taxon>Eukaryota</taxon>
        <taxon>Fungi</taxon>
        <taxon>Dikarya</taxon>
        <taxon>Basidiomycota</taxon>
        <taxon>Agaricomycotina</taxon>
        <taxon>Agaricomycetes</taxon>
        <taxon>Cantharellales</taxon>
        <taxon>Botryobasidiaceae</taxon>
        <taxon>Botryobasidium</taxon>
    </lineage>
</organism>
<dbReference type="EMBL" id="KL198018">
    <property type="protein sequence ID" value="KDQ19805.1"/>
    <property type="molecule type" value="Genomic_DNA"/>
</dbReference>
<dbReference type="InterPro" id="IPR013320">
    <property type="entry name" value="ConA-like_dom_sf"/>
</dbReference>
<feature type="region of interest" description="Disordered" evidence="1">
    <location>
        <begin position="690"/>
        <end position="715"/>
    </location>
</feature>
<feature type="region of interest" description="Disordered" evidence="1">
    <location>
        <begin position="315"/>
        <end position="439"/>
    </location>
</feature>
<dbReference type="SMART" id="SM00449">
    <property type="entry name" value="SPRY"/>
    <property type="match status" value="1"/>
</dbReference>